<accession>A0A085LQA9</accession>
<name>A0A085LQA9_9BILA</name>
<proteinExistence type="predicted"/>
<dbReference type="EMBL" id="KL363338">
    <property type="protein sequence ID" value="KFD47155.1"/>
    <property type="molecule type" value="Genomic_DNA"/>
</dbReference>
<reference evidence="1 2" key="1">
    <citation type="journal article" date="2014" name="Nat. Genet.">
        <title>Genome and transcriptome of the porcine whipworm Trichuris suis.</title>
        <authorList>
            <person name="Jex A.R."/>
            <person name="Nejsum P."/>
            <person name="Schwarz E.M."/>
            <person name="Hu L."/>
            <person name="Young N.D."/>
            <person name="Hall R.S."/>
            <person name="Korhonen P.K."/>
            <person name="Liao S."/>
            <person name="Thamsborg S."/>
            <person name="Xia J."/>
            <person name="Xu P."/>
            <person name="Wang S."/>
            <person name="Scheerlinck J.P."/>
            <person name="Hofmann A."/>
            <person name="Sternberg P.W."/>
            <person name="Wang J."/>
            <person name="Gasser R.B."/>
        </authorList>
    </citation>
    <scope>NUCLEOTIDE SEQUENCE [LARGE SCALE GENOMIC DNA]</scope>
    <source>
        <strain evidence="1">DCEP-RM93M</strain>
    </source>
</reference>
<dbReference type="Proteomes" id="UP000030764">
    <property type="component" value="Unassembled WGS sequence"/>
</dbReference>
<keyword evidence="2" id="KW-1185">Reference proteome</keyword>
<sequence length="83" mass="9187">MCLSSPYTIRFLFVKVKIYQTSKDVMTVVLVCRIPFDQFLTEGGAKYEYTWSGWNSAAAEDGSSLDVKATAISVSTLTFTGKD</sequence>
<organism evidence="1 2">
    <name type="scientific">Trichuris suis</name>
    <name type="common">pig whipworm</name>
    <dbReference type="NCBI Taxonomy" id="68888"/>
    <lineage>
        <taxon>Eukaryota</taxon>
        <taxon>Metazoa</taxon>
        <taxon>Ecdysozoa</taxon>
        <taxon>Nematoda</taxon>
        <taxon>Enoplea</taxon>
        <taxon>Dorylaimia</taxon>
        <taxon>Trichinellida</taxon>
        <taxon>Trichuridae</taxon>
        <taxon>Trichuris</taxon>
    </lineage>
</organism>
<dbReference type="AlphaFoldDB" id="A0A085LQA9"/>
<gene>
    <name evidence="1" type="ORF">M513_11964</name>
</gene>
<evidence type="ECO:0000313" key="2">
    <source>
        <dbReference type="Proteomes" id="UP000030764"/>
    </source>
</evidence>
<protein>
    <submittedName>
        <fullName evidence="1">Uncharacterized protein</fullName>
    </submittedName>
</protein>
<evidence type="ECO:0000313" key="1">
    <source>
        <dbReference type="EMBL" id="KFD47155.1"/>
    </source>
</evidence>